<feature type="transmembrane region" description="Helical" evidence="1">
    <location>
        <begin position="404"/>
        <end position="430"/>
    </location>
</feature>
<accession>A0A2N0Z545</accession>
<dbReference type="EMBL" id="PISE01000011">
    <property type="protein sequence ID" value="PKG24614.1"/>
    <property type="molecule type" value="Genomic_DNA"/>
</dbReference>
<comment type="caution">
    <text evidence="3">The sequence shown here is derived from an EMBL/GenBank/DDBJ whole genome shotgun (WGS) entry which is preliminary data.</text>
</comment>
<gene>
    <name evidence="3" type="ORF">CWS01_04960</name>
</gene>
<dbReference type="OrthoDB" id="2386786at2"/>
<dbReference type="PANTHER" id="PTHR36842">
    <property type="entry name" value="PROTEIN TOLB HOMOLOG"/>
    <property type="match status" value="1"/>
</dbReference>
<dbReference type="RefSeq" id="WP_101175964.1">
    <property type="nucleotide sequence ID" value="NZ_PISE01000011.1"/>
</dbReference>
<dbReference type="InterPro" id="IPR011042">
    <property type="entry name" value="6-blade_b-propeller_TolB-like"/>
</dbReference>
<evidence type="ECO:0000256" key="1">
    <source>
        <dbReference type="SAM" id="Phobius"/>
    </source>
</evidence>
<evidence type="ECO:0000313" key="3">
    <source>
        <dbReference type="EMBL" id="PKG24614.1"/>
    </source>
</evidence>
<keyword evidence="1" id="KW-0812">Transmembrane</keyword>
<organism evidence="3 4">
    <name type="scientific">Niallia nealsonii</name>
    <dbReference type="NCBI Taxonomy" id="115979"/>
    <lineage>
        <taxon>Bacteria</taxon>
        <taxon>Bacillati</taxon>
        <taxon>Bacillota</taxon>
        <taxon>Bacilli</taxon>
        <taxon>Bacillales</taxon>
        <taxon>Bacillaceae</taxon>
        <taxon>Niallia</taxon>
    </lineage>
</organism>
<feature type="transmembrane region" description="Helical" evidence="1">
    <location>
        <begin position="343"/>
        <end position="362"/>
    </location>
</feature>
<name>A0A2N0Z545_9BACI</name>
<dbReference type="AlphaFoldDB" id="A0A2N0Z545"/>
<keyword evidence="4" id="KW-1185">Reference proteome</keyword>
<feature type="transmembrane region" description="Helical" evidence="1">
    <location>
        <begin position="374"/>
        <end position="398"/>
    </location>
</feature>
<dbReference type="Pfam" id="PF16472">
    <property type="entry name" value="DUF5050"/>
    <property type="match status" value="1"/>
</dbReference>
<keyword evidence="1" id="KW-1133">Transmembrane helix</keyword>
<feature type="domain" description="Prolow-density lipoprotein receptor-related protein 1-like beta-propeller" evidence="2">
    <location>
        <begin position="48"/>
        <end position="211"/>
    </location>
</feature>
<feature type="transmembrane region" description="Helical" evidence="1">
    <location>
        <begin position="7"/>
        <end position="27"/>
    </location>
</feature>
<sequence>MKNNKRMFSSIIIFGILLIGAVLYSLFENDDPYQYYTGLGDNFDLSSDDQKIVFSYYKDGKEAIFSADRNGKNVKQLTGFGSLKHHQPQLSSDGKHLLYLAENKDGNSSLYLANSDGSESKKLTSSKIHVFKALFSTENETIYYVGMGASDFQKAEGETKEGQDIYSINLSGKKEKQWTDADYFSIDTFLPSPNGKELYYGEDSGSVYKLVLGKSEEKESFLSQLDVADSYSKTLSPDGSQMAYTAVSKESEDSSLYEYELFLRDLNSEKTTKLTNLKTAVTVPRFFHTENKMAFLEHRNWSTDPAEFIFTTIDLDTKKLEGISFAMPKSTESNHWFMKQVDVAVNGTTISILYIVFVGLITMHQVYFRSKKGYLPSVISLIVTVAAFIASIIVAMTINPWYGIAIAMPAAGLLGCTVLLFIFTFVLNLIKKRKS</sequence>
<keyword evidence="1" id="KW-0472">Membrane</keyword>
<protein>
    <recommendedName>
        <fullName evidence="2">Prolow-density lipoprotein receptor-related protein 1-like beta-propeller domain-containing protein</fullName>
    </recommendedName>
</protein>
<dbReference type="PANTHER" id="PTHR36842:SF1">
    <property type="entry name" value="PROTEIN TOLB"/>
    <property type="match status" value="1"/>
</dbReference>
<dbReference type="SUPFAM" id="SSF69304">
    <property type="entry name" value="Tricorn protease N-terminal domain"/>
    <property type="match status" value="1"/>
</dbReference>
<dbReference type="Gene3D" id="2.120.10.30">
    <property type="entry name" value="TolB, C-terminal domain"/>
    <property type="match status" value="2"/>
</dbReference>
<evidence type="ECO:0000313" key="4">
    <source>
        <dbReference type="Proteomes" id="UP000233375"/>
    </source>
</evidence>
<dbReference type="Proteomes" id="UP000233375">
    <property type="component" value="Unassembled WGS sequence"/>
</dbReference>
<reference evidence="3 4" key="1">
    <citation type="journal article" date="2003" name="Int. J. Syst. Evol. Microbiol.">
        <title>Bacillus nealsonii sp. nov., isolated from a spacecraft-assembly facility, whose spores are gamma-radiation resistant.</title>
        <authorList>
            <person name="Venkateswaran K."/>
            <person name="Kempf M."/>
            <person name="Chen F."/>
            <person name="Satomi M."/>
            <person name="Nicholson W."/>
            <person name="Kern R."/>
        </authorList>
    </citation>
    <scope>NUCLEOTIDE SEQUENCE [LARGE SCALE GENOMIC DNA]</scope>
    <source>
        <strain evidence="3 4">FO-92</strain>
    </source>
</reference>
<proteinExistence type="predicted"/>
<dbReference type="InterPro" id="IPR032485">
    <property type="entry name" value="LRP1-like_beta_prop"/>
</dbReference>
<evidence type="ECO:0000259" key="2">
    <source>
        <dbReference type="Pfam" id="PF16472"/>
    </source>
</evidence>